<evidence type="ECO:0000313" key="2">
    <source>
        <dbReference type="Proteomes" id="UP001328107"/>
    </source>
</evidence>
<dbReference type="AlphaFoldDB" id="A0AAN4ZLV7"/>
<organism evidence="1 2">
    <name type="scientific">Pristionchus mayeri</name>
    <dbReference type="NCBI Taxonomy" id="1317129"/>
    <lineage>
        <taxon>Eukaryota</taxon>
        <taxon>Metazoa</taxon>
        <taxon>Ecdysozoa</taxon>
        <taxon>Nematoda</taxon>
        <taxon>Chromadorea</taxon>
        <taxon>Rhabditida</taxon>
        <taxon>Rhabditina</taxon>
        <taxon>Diplogasteromorpha</taxon>
        <taxon>Diplogasteroidea</taxon>
        <taxon>Neodiplogasteridae</taxon>
        <taxon>Pristionchus</taxon>
    </lineage>
</organism>
<dbReference type="InterPro" id="IPR036047">
    <property type="entry name" value="F-box-like_dom_sf"/>
</dbReference>
<keyword evidence="2" id="KW-1185">Reference proteome</keyword>
<gene>
    <name evidence="1" type="ORF">PMAYCL1PPCAC_13867</name>
</gene>
<accession>A0AAN4ZLV7</accession>
<evidence type="ECO:0000313" key="1">
    <source>
        <dbReference type="EMBL" id="GMR43672.1"/>
    </source>
</evidence>
<reference evidence="2" key="1">
    <citation type="submission" date="2022-10" db="EMBL/GenBank/DDBJ databases">
        <title>Genome assembly of Pristionchus species.</title>
        <authorList>
            <person name="Yoshida K."/>
            <person name="Sommer R.J."/>
        </authorList>
    </citation>
    <scope>NUCLEOTIDE SEQUENCE [LARGE SCALE GENOMIC DNA]</scope>
    <source>
        <strain evidence="2">RS5460</strain>
    </source>
</reference>
<sequence length="158" mass="18719">DGHVEKRKRQFENPPSISPEDFLSSLPDDCLLEVLKFSNRNALEICTHVNQRMHSIMQHRECQMNLRKFYTLSITQGYRCHALYLDPYSKEGGVTFAYKISTTMKQTKTRYKTRFIDKMIADNNSQEYPPLPNQVFECIRSIQAKYDYERLNIIQVRD</sequence>
<comment type="caution">
    <text evidence="1">The sequence shown here is derived from an EMBL/GenBank/DDBJ whole genome shotgun (WGS) entry which is preliminary data.</text>
</comment>
<name>A0AAN4ZLV7_9BILA</name>
<dbReference type="SUPFAM" id="SSF81383">
    <property type="entry name" value="F-box domain"/>
    <property type="match status" value="1"/>
</dbReference>
<protein>
    <recommendedName>
        <fullName evidence="3">F-box domain-containing protein</fullName>
    </recommendedName>
</protein>
<dbReference type="EMBL" id="BTRK01000003">
    <property type="protein sequence ID" value="GMR43672.1"/>
    <property type="molecule type" value="Genomic_DNA"/>
</dbReference>
<proteinExistence type="predicted"/>
<evidence type="ECO:0008006" key="3">
    <source>
        <dbReference type="Google" id="ProtNLM"/>
    </source>
</evidence>
<dbReference type="Proteomes" id="UP001328107">
    <property type="component" value="Unassembled WGS sequence"/>
</dbReference>
<feature type="non-terminal residue" evidence="1">
    <location>
        <position position="1"/>
    </location>
</feature>